<name>A0A319DAC4_9EURO</name>
<feature type="signal peptide" evidence="1">
    <location>
        <begin position="1"/>
        <end position="25"/>
    </location>
</feature>
<evidence type="ECO:0000256" key="1">
    <source>
        <dbReference type="SAM" id="SignalP"/>
    </source>
</evidence>
<protein>
    <submittedName>
        <fullName evidence="2">Small secreted protein</fullName>
    </submittedName>
</protein>
<sequence>MVATKFLSVLFTVALAAATLDPASSNTKGKCPGTLNCSAAKTSTAIQAAECSHNTRTSETQTFAVFTTDHEYDSSHGAPYGTCKAYTCTAPTDAEMTDSDSDCWTFFWNDNGESSGVGTGCIRSPTDGTCGCEDSDGTFVAGSSSCT</sequence>
<evidence type="ECO:0000313" key="2">
    <source>
        <dbReference type="EMBL" id="PYH94084.1"/>
    </source>
</evidence>
<reference evidence="2 3" key="1">
    <citation type="submission" date="2018-02" db="EMBL/GenBank/DDBJ databases">
        <title>The genomes of Aspergillus section Nigri reveals drivers in fungal speciation.</title>
        <authorList>
            <consortium name="DOE Joint Genome Institute"/>
            <person name="Vesth T.C."/>
            <person name="Nybo J."/>
            <person name="Theobald S."/>
            <person name="Brandl J."/>
            <person name="Frisvad J.C."/>
            <person name="Nielsen K.F."/>
            <person name="Lyhne E.K."/>
            <person name="Kogle M.E."/>
            <person name="Kuo A."/>
            <person name="Riley R."/>
            <person name="Clum A."/>
            <person name="Nolan M."/>
            <person name="Lipzen A."/>
            <person name="Salamov A."/>
            <person name="Henrissat B."/>
            <person name="Wiebenga A."/>
            <person name="De vries R.P."/>
            <person name="Grigoriev I.V."/>
            <person name="Mortensen U.H."/>
            <person name="Andersen M.R."/>
            <person name="Baker S.E."/>
        </authorList>
    </citation>
    <scope>NUCLEOTIDE SEQUENCE [LARGE SCALE GENOMIC DNA]</scope>
    <source>
        <strain evidence="2 3">CBS 707.79</strain>
    </source>
</reference>
<dbReference type="Proteomes" id="UP000247810">
    <property type="component" value="Unassembled WGS sequence"/>
</dbReference>
<keyword evidence="3" id="KW-1185">Reference proteome</keyword>
<dbReference type="PANTHER" id="PTHR35396">
    <property type="entry name" value="SMALL SECRETED PROTEIN"/>
    <property type="match status" value="1"/>
</dbReference>
<dbReference type="PANTHER" id="PTHR35396:SF1">
    <property type="entry name" value="SMALL SECRETED PROTEIN"/>
    <property type="match status" value="1"/>
</dbReference>
<dbReference type="VEuPathDB" id="FungiDB:BO71DRAFT_399133"/>
<accession>A0A319DAC4</accession>
<dbReference type="OrthoDB" id="160054at2759"/>
<proteinExistence type="predicted"/>
<keyword evidence="1" id="KW-0732">Signal</keyword>
<gene>
    <name evidence="2" type="ORF">BO71DRAFT_399133</name>
</gene>
<evidence type="ECO:0000313" key="3">
    <source>
        <dbReference type="Proteomes" id="UP000247810"/>
    </source>
</evidence>
<feature type="chain" id="PRO_5016319867" evidence="1">
    <location>
        <begin position="26"/>
        <end position="147"/>
    </location>
</feature>
<dbReference type="AlphaFoldDB" id="A0A319DAC4"/>
<organism evidence="2 3">
    <name type="scientific">Aspergillus ellipticus CBS 707.79</name>
    <dbReference type="NCBI Taxonomy" id="1448320"/>
    <lineage>
        <taxon>Eukaryota</taxon>
        <taxon>Fungi</taxon>
        <taxon>Dikarya</taxon>
        <taxon>Ascomycota</taxon>
        <taxon>Pezizomycotina</taxon>
        <taxon>Eurotiomycetes</taxon>
        <taxon>Eurotiomycetidae</taxon>
        <taxon>Eurotiales</taxon>
        <taxon>Aspergillaceae</taxon>
        <taxon>Aspergillus</taxon>
        <taxon>Aspergillus subgen. Circumdati</taxon>
    </lineage>
</organism>
<dbReference type="EMBL" id="KZ825879">
    <property type="protein sequence ID" value="PYH94084.1"/>
    <property type="molecule type" value="Genomic_DNA"/>
</dbReference>